<dbReference type="AlphaFoldDB" id="A0A367M071"/>
<evidence type="ECO:0000313" key="2">
    <source>
        <dbReference type="EMBL" id="RCI70875.1"/>
    </source>
</evidence>
<dbReference type="InterPro" id="IPR005308">
    <property type="entry name" value="OKR_de-COase_N"/>
</dbReference>
<dbReference type="GO" id="GO:0016831">
    <property type="term" value="F:carboxy-lyase activity"/>
    <property type="evidence" value="ECO:0007669"/>
    <property type="project" value="InterPro"/>
</dbReference>
<dbReference type="Proteomes" id="UP000253594">
    <property type="component" value="Unassembled WGS sequence"/>
</dbReference>
<dbReference type="EMBL" id="QORE01001765">
    <property type="protein sequence ID" value="RCI70875.1"/>
    <property type="molecule type" value="Genomic_DNA"/>
</dbReference>
<feature type="non-terminal residue" evidence="2">
    <location>
        <position position="182"/>
    </location>
</feature>
<name>A0A367M071_PSEAI</name>
<gene>
    <name evidence="2" type="ORF">DT376_32170</name>
</gene>
<reference evidence="2 3" key="1">
    <citation type="submission" date="2018-07" db="EMBL/GenBank/DDBJ databases">
        <title>Mechanisms of high-level aminoglycoside resistance among Gram-negative pathogens in Brazil.</title>
        <authorList>
            <person name="Ballaben A.S."/>
            <person name="Darini A.L.C."/>
            <person name="Doi Y."/>
        </authorList>
    </citation>
    <scope>NUCLEOTIDE SEQUENCE [LARGE SCALE GENOMIC DNA]</scope>
    <source>
        <strain evidence="2 3">B2-305</strain>
    </source>
</reference>
<evidence type="ECO:0000313" key="3">
    <source>
        <dbReference type="Proteomes" id="UP000253594"/>
    </source>
</evidence>
<accession>A0A367M071</accession>
<dbReference type="Pfam" id="PF03709">
    <property type="entry name" value="OKR_DC_1_N"/>
    <property type="match status" value="1"/>
</dbReference>
<sequence length="182" mass="20170">MSRNNPSRHSILVTSNINAANDANRLSELCRQLEIRGYRLFQAPSRKVALDFLGNAAHPAGILLLVAEPTGENEAAQLAALDELRQVAPSIPLFLLFRQLRIEQLSSQLLDEVQGCFNLAAGPARFIAERIDSDLREWRAPAGPRRLRDYAPPVPRTPVSARYNGRARLDLAPAKQWRIGSG</sequence>
<organism evidence="2 3">
    <name type="scientific">Pseudomonas aeruginosa</name>
    <dbReference type="NCBI Taxonomy" id="287"/>
    <lineage>
        <taxon>Bacteria</taxon>
        <taxon>Pseudomonadati</taxon>
        <taxon>Pseudomonadota</taxon>
        <taxon>Gammaproteobacteria</taxon>
        <taxon>Pseudomonadales</taxon>
        <taxon>Pseudomonadaceae</taxon>
        <taxon>Pseudomonas</taxon>
    </lineage>
</organism>
<proteinExistence type="predicted"/>
<comment type="caution">
    <text evidence="2">The sequence shown here is derived from an EMBL/GenBank/DDBJ whole genome shotgun (WGS) entry which is preliminary data.</text>
</comment>
<evidence type="ECO:0000259" key="1">
    <source>
        <dbReference type="Pfam" id="PF03709"/>
    </source>
</evidence>
<dbReference type="Gene3D" id="3.40.50.2300">
    <property type="match status" value="1"/>
</dbReference>
<feature type="domain" description="Orn/Lys/Arg decarboxylase N-terminal" evidence="1">
    <location>
        <begin position="25"/>
        <end position="136"/>
    </location>
</feature>
<protein>
    <submittedName>
        <fullName evidence="2">Lysine decarboxylase</fullName>
    </submittedName>
</protein>